<accession>A0A8E2RYX5</accession>
<gene>
    <name evidence="1" type="ORF">C6P98_10390</name>
</gene>
<evidence type="ECO:0000313" key="1">
    <source>
        <dbReference type="EMBL" id="PRF24927.1"/>
    </source>
</evidence>
<sequence length="132" mass="14289">MFFIACLFRAAAGDGRQTAAGGPRIETADRRMAHARNDRTSSLACSAEMAAQRQWRIAARGGRYAIARSPAGARCVVPRKDGSIAAAPALRAAIEPINWPCVPERGWMIGLPPKLADSFRRSSISLFRAHRA</sequence>
<dbReference type="AlphaFoldDB" id="A0A8E2RYX5"/>
<comment type="caution">
    <text evidence="1">The sequence shown here is derived from an EMBL/GenBank/DDBJ whole genome shotgun (WGS) entry which is preliminary data.</text>
</comment>
<proteinExistence type="predicted"/>
<organism evidence="1 2">
    <name type="scientific">Burkholderia multivorans</name>
    <dbReference type="NCBI Taxonomy" id="87883"/>
    <lineage>
        <taxon>Bacteria</taxon>
        <taxon>Pseudomonadati</taxon>
        <taxon>Pseudomonadota</taxon>
        <taxon>Betaproteobacteria</taxon>
        <taxon>Burkholderiales</taxon>
        <taxon>Burkholderiaceae</taxon>
        <taxon>Burkholderia</taxon>
        <taxon>Burkholderia cepacia complex</taxon>
    </lineage>
</organism>
<reference evidence="1 2" key="1">
    <citation type="submission" date="2018-03" db="EMBL/GenBank/DDBJ databases">
        <authorList>
            <person name="Nguyen K."/>
            <person name="Fouts D."/>
            <person name="Sutton G."/>
        </authorList>
    </citation>
    <scope>NUCLEOTIDE SEQUENCE [LARGE SCALE GENOMIC DNA]</scope>
    <source>
        <strain evidence="1 2">AU17135</strain>
    </source>
</reference>
<name>A0A8E2RYX5_9BURK</name>
<dbReference type="Proteomes" id="UP000237686">
    <property type="component" value="Unassembled WGS sequence"/>
</dbReference>
<dbReference type="EMBL" id="PVFZ01000031">
    <property type="protein sequence ID" value="PRF24927.1"/>
    <property type="molecule type" value="Genomic_DNA"/>
</dbReference>
<evidence type="ECO:0000313" key="2">
    <source>
        <dbReference type="Proteomes" id="UP000237686"/>
    </source>
</evidence>
<protein>
    <submittedName>
        <fullName evidence="1">Uncharacterized protein</fullName>
    </submittedName>
</protein>
<dbReference type="RefSeq" id="WP_006406174.1">
    <property type="nucleotide sequence ID" value="NZ_CAJHDI010000012.1"/>
</dbReference>